<comment type="caution">
    <text evidence="3">The sequence shown here is derived from an EMBL/GenBank/DDBJ whole genome shotgun (WGS) entry which is preliminary data.</text>
</comment>
<reference evidence="3 4" key="1">
    <citation type="submission" date="2024-06" db="EMBL/GenBank/DDBJ databases">
        <title>Genomic Encyclopedia of Type Strains, Phase IV (KMG-IV): sequencing the most valuable type-strain genomes for metagenomic binning, comparative biology and taxonomic classification.</title>
        <authorList>
            <person name="Goeker M."/>
        </authorList>
    </citation>
    <scope>NUCLEOTIDE SEQUENCE [LARGE SCALE GENOMIC DNA]</scope>
    <source>
        <strain evidence="3 4">DSM 21331</strain>
    </source>
</reference>
<dbReference type="Pfam" id="PF00571">
    <property type="entry name" value="CBS"/>
    <property type="match status" value="1"/>
</dbReference>
<feature type="domain" description="CBS" evidence="2">
    <location>
        <begin position="10"/>
        <end position="71"/>
    </location>
</feature>
<protein>
    <submittedName>
        <fullName evidence="3">CBS domain-containing protein</fullName>
    </submittedName>
</protein>
<dbReference type="InterPro" id="IPR000644">
    <property type="entry name" value="CBS_dom"/>
</dbReference>
<dbReference type="SMART" id="SM00116">
    <property type="entry name" value="CBS"/>
    <property type="match status" value="1"/>
</dbReference>
<dbReference type="Gene3D" id="3.10.580.10">
    <property type="entry name" value="CBS-domain"/>
    <property type="match status" value="1"/>
</dbReference>
<dbReference type="RefSeq" id="WP_238282945.1">
    <property type="nucleotide sequence ID" value="NZ_BPQL01000218.1"/>
</dbReference>
<evidence type="ECO:0000313" key="4">
    <source>
        <dbReference type="Proteomes" id="UP001549145"/>
    </source>
</evidence>
<name>A0ABV2L794_9HYPH</name>
<evidence type="ECO:0000259" key="2">
    <source>
        <dbReference type="PROSITE" id="PS51371"/>
    </source>
</evidence>
<organism evidence="3 4">
    <name type="scientific">Methylobacterium goesingense</name>
    <dbReference type="NCBI Taxonomy" id="243690"/>
    <lineage>
        <taxon>Bacteria</taxon>
        <taxon>Pseudomonadati</taxon>
        <taxon>Pseudomonadota</taxon>
        <taxon>Alphaproteobacteria</taxon>
        <taxon>Hyphomicrobiales</taxon>
        <taxon>Methylobacteriaceae</taxon>
        <taxon>Methylobacterium</taxon>
    </lineage>
</organism>
<dbReference type="InterPro" id="IPR046342">
    <property type="entry name" value="CBS_dom_sf"/>
</dbReference>
<keyword evidence="4" id="KW-1185">Reference proteome</keyword>
<evidence type="ECO:0000256" key="1">
    <source>
        <dbReference type="PROSITE-ProRule" id="PRU00703"/>
    </source>
</evidence>
<dbReference type="Proteomes" id="UP001549145">
    <property type="component" value="Unassembled WGS sequence"/>
</dbReference>
<keyword evidence="1" id="KW-0129">CBS domain</keyword>
<gene>
    <name evidence="3" type="ORF">ABID43_003250</name>
</gene>
<dbReference type="EMBL" id="JBEPMM010000009">
    <property type="protein sequence ID" value="MET3693699.1"/>
    <property type="molecule type" value="Genomic_DNA"/>
</dbReference>
<dbReference type="SUPFAM" id="SSF54631">
    <property type="entry name" value="CBS-domain pair"/>
    <property type="match status" value="1"/>
</dbReference>
<dbReference type="PROSITE" id="PS51371">
    <property type="entry name" value="CBS"/>
    <property type="match status" value="1"/>
</dbReference>
<evidence type="ECO:0000313" key="3">
    <source>
        <dbReference type="EMBL" id="MET3693699.1"/>
    </source>
</evidence>
<proteinExistence type="predicted"/>
<sequence>MNARHQACSTAPRARYIRMDRSVREAVRILSEPEVDALVVVEGPSDDRGAFIGILTEREIFKAMAERGLDVLDHLVWMLTTQDFVAVDVRTTPADRLEAFCTHKTNHIAIMDGLCLHSVQSIWDCVAASADRAAAA</sequence>
<accession>A0ABV2L794</accession>